<reference evidence="1" key="1">
    <citation type="submission" date="2022-08" db="EMBL/GenBank/DDBJ databases">
        <authorList>
            <person name="Kim S.-J."/>
        </authorList>
    </citation>
    <scope>NUCLEOTIDE SEQUENCE</scope>
    <source>
        <strain evidence="1">KJ</strain>
    </source>
</reference>
<sequence>MTKAKHLPRRRELVSRFGRVTSWHASVTERVDRPRGIPPERESRASILLEGEFTEPVRDVTRFLFQVSPTDKPGIGNSDVPNVGAFISIKPELQGVVDMTESRFQELLTLAASGRLEWCHVAFTVPFRRSALIVSIDFTTRPPDEGG</sequence>
<evidence type="ECO:0000313" key="1">
    <source>
        <dbReference type="EMBL" id="MDT8837804.1"/>
    </source>
</evidence>
<accession>A0AAP5Q6Z6</accession>
<protein>
    <submittedName>
        <fullName evidence="1">Uncharacterized protein</fullName>
    </submittedName>
</protein>
<name>A0AAP5Q6Z6_9BURK</name>
<organism evidence="1 2">
    <name type="scientific">Paraburkholderia fungorum</name>
    <dbReference type="NCBI Taxonomy" id="134537"/>
    <lineage>
        <taxon>Bacteria</taxon>
        <taxon>Pseudomonadati</taxon>
        <taxon>Pseudomonadota</taxon>
        <taxon>Betaproteobacteria</taxon>
        <taxon>Burkholderiales</taxon>
        <taxon>Burkholderiaceae</taxon>
        <taxon>Paraburkholderia</taxon>
    </lineage>
</organism>
<dbReference type="RefSeq" id="WP_315696880.1">
    <property type="nucleotide sequence ID" value="NZ_JANSLM010000003.1"/>
</dbReference>
<dbReference type="Proteomes" id="UP001246473">
    <property type="component" value="Unassembled WGS sequence"/>
</dbReference>
<dbReference type="AlphaFoldDB" id="A0AAP5Q6Z6"/>
<gene>
    <name evidence="1" type="ORF">ParKJ_10305</name>
</gene>
<proteinExistence type="predicted"/>
<dbReference type="EMBL" id="JANSLM010000003">
    <property type="protein sequence ID" value="MDT8837804.1"/>
    <property type="molecule type" value="Genomic_DNA"/>
</dbReference>
<evidence type="ECO:0000313" key="2">
    <source>
        <dbReference type="Proteomes" id="UP001246473"/>
    </source>
</evidence>
<comment type="caution">
    <text evidence="1">The sequence shown here is derived from an EMBL/GenBank/DDBJ whole genome shotgun (WGS) entry which is preliminary data.</text>
</comment>